<comment type="caution">
    <text evidence="2">The sequence shown here is derived from an EMBL/GenBank/DDBJ whole genome shotgun (WGS) entry which is preliminary data.</text>
</comment>
<evidence type="ECO:0000256" key="1">
    <source>
        <dbReference type="SAM" id="Phobius"/>
    </source>
</evidence>
<gene>
    <name evidence="2" type="ORF">DLM65_05270</name>
</gene>
<keyword evidence="1" id="KW-0472">Membrane</keyword>
<name>A0A2W5Z908_9BACT</name>
<accession>A0A2W5Z908</accession>
<feature type="transmembrane region" description="Helical" evidence="1">
    <location>
        <begin position="35"/>
        <end position="55"/>
    </location>
</feature>
<proteinExistence type="predicted"/>
<sequence>MAVARVVGAGLLVAIGLIHLSLAPTYILVATYIGILFYVTCAVAWLSALAILVGVRGAWLVDALLSAGTMSGLVLASTTGLPAFMDSLSAPLATLSLALEGGFLALYASAAIARRSPVLSGRR</sequence>
<evidence type="ECO:0000313" key="2">
    <source>
        <dbReference type="EMBL" id="PZR81842.1"/>
    </source>
</evidence>
<protein>
    <submittedName>
        <fullName evidence="2">Uncharacterized protein</fullName>
    </submittedName>
</protein>
<evidence type="ECO:0000313" key="3">
    <source>
        <dbReference type="Proteomes" id="UP000248724"/>
    </source>
</evidence>
<dbReference type="Proteomes" id="UP000248724">
    <property type="component" value="Unassembled WGS sequence"/>
</dbReference>
<dbReference type="EMBL" id="QHBU01000093">
    <property type="protein sequence ID" value="PZR81842.1"/>
    <property type="molecule type" value="Genomic_DNA"/>
</dbReference>
<keyword evidence="1" id="KW-0812">Transmembrane</keyword>
<feature type="transmembrane region" description="Helical" evidence="1">
    <location>
        <begin position="90"/>
        <end position="113"/>
    </location>
</feature>
<feature type="transmembrane region" description="Helical" evidence="1">
    <location>
        <begin position="7"/>
        <end position="29"/>
    </location>
</feature>
<dbReference type="AlphaFoldDB" id="A0A2W5Z908"/>
<organism evidence="2 3">
    <name type="scientific">Candidatus Aeolococcus gillhamiae</name>
    <dbReference type="NCBI Taxonomy" id="3127015"/>
    <lineage>
        <taxon>Bacteria</taxon>
        <taxon>Bacillati</taxon>
        <taxon>Candidatus Dormiibacterota</taxon>
        <taxon>Candidatus Dormibacteria</taxon>
        <taxon>Candidatus Aeolococcales</taxon>
        <taxon>Candidatus Aeolococcaceae</taxon>
        <taxon>Candidatus Aeolococcus</taxon>
    </lineage>
</organism>
<feature type="transmembrane region" description="Helical" evidence="1">
    <location>
        <begin position="62"/>
        <end position="84"/>
    </location>
</feature>
<keyword evidence="1" id="KW-1133">Transmembrane helix</keyword>
<reference evidence="2 3" key="1">
    <citation type="journal article" date="2017" name="Nature">
        <title>Atmospheric trace gases support primary production in Antarctic desert surface soil.</title>
        <authorList>
            <person name="Ji M."/>
            <person name="Greening C."/>
            <person name="Vanwonterghem I."/>
            <person name="Carere C.R."/>
            <person name="Bay S.K."/>
            <person name="Steen J.A."/>
            <person name="Montgomery K."/>
            <person name="Lines T."/>
            <person name="Beardall J."/>
            <person name="van Dorst J."/>
            <person name="Snape I."/>
            <person name="Stott M.B."/>
            <person name="Hugenholtz P."/>
            <person name="Ferrari B.C."/>
        </authorList>
    </citation>
    <scope>NUCLEOTIDE SEQUENCE [LARGE SCALE GENOMIC DNA]</scope>
    <source>
        <strain evidence="2">RRmetagenome_bin12</strain>
    </source>
</reference>